<dbReference type="PANTHER" id="PTHR48043">
    <property type="entry name" value="EG:EG0003.4 PROTEIN-RELATED"/>
    <property type="match status" value="1"/>
</dbReference>
<proteinExistence type="inferred from homology"/>
<reference evidence="5 6" key="1">
    <citation type="journal article" date="2010" name="Science">
        <title>Genomic comparison of the ants Camponotus floridanus and Harpegnathos saltator.</title>
        <authorList>
            <person name="Bonasio R."/>
            <person name="Zhang G."/>
            <person name="Ye C."/>
            <person name="Mutti N.S."/>
            <person name="Fang X."/>
            <person name="Qin N."/>
            <person name="Donahue G."/>
            <person name="Yang P."/>
            <person name="Li Q."/>
            <person name="Li C."/>
            <person name="Zhang P."/>
            <person name="Huang Z."/>
            <person name="Berger S.L."/>
            <person name="Reinberg D."/>
            <person name="Wang J."/>
            <person name="Liebig J."/>
        </authorList>
    </citation>
    <scope>NUCLEOTIDE SEQUENCE [LARGE SCALE GENOMIC DNA]</scope>
    <source>
        <strain evidence="6">C129</strain>
    </source>
</reference>
<dbReference type="Pfam" id="PF00201">
    <property type="entry name" value="UDPGT"/>
    <property type="match status" value="1"/>
</dbReference>
<sequence>MWQVYSFSVLILIVVFSTYCSTVNETVFVNATKSKLKILGIFGFLGKSHFDVFKPLLEELARRGHEVTVVSYFPRTDDAKAKEPLPNYKDINLVDPEIDVYVNIVDLKQISQSLFFYMEELNILMAEVTCNTSLRHPAITELIRSDEKFDVILTENFNTDCFLGFIHRFKVPYLAFSSHQIMPWTNNDMGNEDNPSYIPIYFFGFIRPMNFLDRITNTVGLFLYKAAYEYWFRSVHQVIANEVFGSDLPKLQKLAQQSSALLVNTHSSLFGSRPQLPNVVEIGGIHIPSKINSLPKDLTEFLDSAHDGALFFSLGSLIKSTTMPKEKLDAILKVFSSIPRKVIWKWETDELPHKMDN</sequence>
<dbReference type="InterPro" id="IPR002213">
    <property type="entry name" value="UDP_glucos_trans"/>
</dbReference>
<dbReference type="EMBL" id="GL439602">
    <property type="protein sequence ID" value="EFN66980.1"/>
    <property type="molecule type" value="Genomic_DNA"/>
</dbReference>
<evidence type="ECO:0000256" key="4">
    <source>
        <dbReference type="SAM" id="SignalP"/>
    </source>
</evidence>
<evidence type="ECO:0000256" key="2">
    <source>
        <dbReference type="ARBA" id="ARBA00022676"/>
    </source>
</evidence>
<dbReference type="InParanoid" id="E2AHZ0"/>
<evidence type="ECO:0000256" key="3">
    <source>
        <dbReference type="ARBA" id="ARBA00022679"/>
    </source>
</evidence>
<dbReference type="SUPFAM" id="SSF53756">
    <property type="entry name" value="UDP-Glycosyltransferase/glycogen phosphorylase"/>
    <property type="match status" value="1"/>
</dbReference>
<protein>
    <submittedName>
        <fullName evidence="5">UDP-glucuronosyltransferase 2A3</fullName>
    </submittedName>
</protein>
<keyword evidence="2" id="KW-0328">Glycosyltransferase</keyword>
<keyword evidence="4" id="KW-0732">Signal</keyword>
<name>E2AHZ0_CAMFO</name>
<evidence type="ECO:0000256" key="1">
    <source>
        <dbReference type="ARBA" id="ARBA00009995"/>
    </source>
</evidence>
<dbReference type="FunCoup" id="E2AHZ0">
    <property type="interactions" value="172"/>
</dbReference>
<organism evidence="6">
    <name type="scientific">Camponotus floridanus</name>
    <name type="common">Florida carpenter ant</name>
    <dbReference type="NCBI Taxonomy" id="104421"/>
    <lineage>
        <taxon>Eukaryota</taxon>
        <taxon>Metazoa</taxon>
        <taxon>Ecdysozoa</taxon>
        <taxon>Arthropoda</taxon>
        <taxon>Hexapoda</taxon>
        <taxon>Insecta</taxon>
        <taxon>Pterygota</taxon>
        <taxon>Neoptera</taxon>
        <taxon>Endopterygota</taxon>
        <taxon>Hymenoptera</taxon>
        <taxon>Apocrita</taxon>
        <taxon>Aculeata</taxon>
        <taxon>Formicoidea</taxon>
        <taxon>Formicidae</taxon>
        <taxon>Formicinae</taxon>
        <taxon>Camponotus</taxon>
    </lineage>
</organism>
<dbReference type="OrthoDB" id="5835829at2759"/>
<dbReference type="Gene3D" id="3.40.50.2000">
    <property type="entry name" value="Glycogen Phosphorylase B"/>
    <property type="match status" value="2"/>
</dbReference>
<dbReference type="PANTHER" id="PTHR48043:SF145">
    <property type="entry name" value="FI06409P-RELATED"/>
    <property type="match status" value="1"/>
</dbReference>
<keyword evidence="3 5" id="KW-0808">Transferase</keyword>
<dbReference type="Proteomes" id="UP000000311">
    <property type="component" value="Unassembled WGS sequence"/>
</dbReference>
<comment type="similarity">
    <text evidence="1">Belongs to the UDP-glycosyltransferase family.</text>
</comment>
<dbReference type="InterPro" id="IPR050271">
    <property type="entry name" value="UDP-glycosyltransferase"/>
</dbReference>
<feature type="chain" id="PRO_5003157217" evidence="4">
    <location>
        <begin position="23"/>
        <end position="357"/>
    </location>
</feature>
<feature type="signal peptide" evidence="4">
    <location>
        <begin position="1"/>
        <end position="22"/>
    </location>
</feature>
<dbReference type="OMA" id="XFSGTKP"/>
<gene>
    <name evidence="5" type="ORF">EAG_15337</name>
</gene>
<dbReference type="GO" id="GO:0008194">
    <property type="term" value="F:UDP-glycosyltransferase activity"/>
    <property type="evidence" value="ECO:0007669"/>
    <property type="project" value="InterPro"/>
</dbReference>
<evidence type="ECO:0000313" key="5">
    <source>
        <dbReference type="EMBL" id="EFN66980.1"/>
    </source>
</evidence>
<accession>E2AHZ0</accession>
<evidence type="ECO:0000313" key="6">
    <source>
        <dbReference type="Proteomes" id="UP000000311"/>
    </source>
</evidence>
<dbReference type="AlphaFoldDB" id="E2AHZ0"/>
<keyword evidence="6" id="KW-1185">Reference proteome</keyword>